<dbReference type="SMART" id="SM00710">
    <property type="entry name" value="PbH1"/>
    <property type="match status" value="17"/>
</dbReference>
<feature type="region of interest" description="Disordered" evidence="1">
    <location>
        <begin position="1574"/>
        <end position="1594"/>
    </location>
</feature>
<dbReference type="InterPro" id="IPR011050">
    <property type="entry name" value="Pectin_lyase_fold/virulence"/>
</dbReference>
<evidence type="ECO:0000256" key="2">
    <source>
        <dbReference type="SAM" id="SignalP"/>
    </source>
</evidence>
<feature type="chain" id="PRO_5022124618" description="Right handed beta helix domain-containing protein" evidence="2">
    <location>
        <begin position="32"/>
        <end position="1594"/>
    </location>
</feature>
<dbReference type="InterPro" id="IPR012334">
    <property type="entry name" value="Pectin_lyas_fold"/>
</dbReference>
<proteinExistence type="predicted"/>
<dbReference type="OrthoDB" id="245699at2"/>
<reference evidence="3 4" key="1">
    <citation type="submission" date="2019-02" db="EMBL/GenBank/DDBJ databases">
        <title>Deep-cultivation of Planctomycetes and their phenomic and genomic characterization uncovers novel biology.</title>
        <authorList>
            <person name="Wiegand S."/>
            <person name="Jogler M."/>
            <person name="Boedeker C."/>
            <person name="Pinto D."/>
            <person name="Vollmers J."/>
            <person name="Rivas-Marin E."/>
            <person name="Kohn T."/>
            <person name="Peeters S.H."/>
            <person name="Heuer A."/>
            <person name="Rast P."/>
            <person name="Oberbeckmann S."/>
            <person name="Bunk B."/>
            <person name="Jeske O."/>
            <person name="Meyerdierks A."/>
            <person name="Storesund J.E."/>
            <person name="Kallscheuer N."/>
            <person name="Luecker S."/>
            <person name="Lage O.M."/>
            <person name="Pohl T."/>
            <person name="Merkel B.J."/>
            <person name="Hornburger P."/>
            <person name="Mueller R.-W."/>
            <person name="Bruemmer F."/>
            <person name="Labrenz M."/>
            <person name="Spormann A.M."/>
            <person name="Op den Camp H."/>
            <person name="Overmann J."/>
            <person name="Amann R."/>
            <person name="Jetten M.S.M."/>
            <person name="Mascher T."/>
            <person name="Medema M.H."/>
            <person name="Devos D.P."/>
            <person name="Kaster A.-K."/>
            <person name="Ovreas L."/>
            <person name="Rohde M."/>
            <person name="Galperin M.Y."/>
            <person name="Jogler C."/>
        </authorList>
    </citation>
    <scope>NUCLEOTIDE SEQUENCE [LARGE SCALE GENOMIC DNA]</scope>
    <source>
        <strain evidence="3 4">Pan181</strain>
    </source>
</reference>
<dbReference type="SUPFAM" id="SSF51126">
    <property type="entry name" value="Pectin lyase-like"/>
    <property type="match status" value="1"/>
</dbReference>
<protein>
    <recommendedName>
        <fullName evidence="5">Right handed beta helix domain-containing protein</fullName>
    </recommendedName>
</protein>
<keyword evidence="4" id="KW-1185">Reference proteome</keyword>
<evidence type="ECO:0000313" key="4">
    <source>
        <dbReference type="Proteomes" id="UP000315750"/>
    </source>
</evidence>
<gene>
    <name evidence="3" type="ORF">Pan181_33250</name>
</gene>
<accession>A0A518AQV4</accession>
<feature type="signal peptide" evidence="2">
    <location>
        <begin position="1"/>
        <end position="31"/>
    </location>
</feature>
<dbReference type="InterPro" id="IPR038177">
    <property type="entry name" value="IAT_beta_sf"/>
</dbReference>
<dbReference type="KEGG" id="amuc:Pan181_33250"/>
<evidence type="ECO:0000313" key="3">
    <source>
        <dbReference type="EMBL" id="QDU57111.1"/>
    </source>
</evidence>
<dbReference type="EMBL" id="CP036278">
    <property type="protein sequence ID" value="QDU57111.1"/>
    <property type="molecule type" value="Genomic_DNA"/>
</dbReference>
<name>A0A518AQV4_9BACT</name>
<dbReference type="InterPro" id="IPR006626">
    <property type="entry name" value="PbH1"/>
</dbReference>
<evidence type="ECO:0008006" key="5">
    <source>
        <dbReference type="Google" id="ProtNLM"/>
    </source>
</evidence>
<evidence type="ECO:0000256" key="1">
    <source>
        <dbReference type="SAM" id="MobiDB-lite"/>
    </source>
</evidence>
<dbReference type="Gene3D" id="2.160.20.10">
    <property type="entry name" value="Single-stranded right-handed beta-helix, Pectin lyase-like"/>
    <property type="match status" value="2"/>
</dbReference>
<dbReference type="Proteomes" id="UP000315750">
    <property type="component" value="Chromosome"/>
</dbReference>
<organism evidence="3 4">
    <name type="scientific">Aeoliella mucimassa</name>
    <dbReference type="NCBI Taxonomy" id="2527972"/>
    <lineage>
        <taxon>Bacteria</taxon>
        <taxon>Pseudomonadati</taxon>
        <taxon>Planctomycetota</taxon>
        <taxon>Planctomycetia</taxon>
        <taxon>Pirellulales</taxon>
        <taxon>Lacipirellulaceae</taxon>
        <taxon>Aeoliella</taxon>
    </lineage>
</organism>
<keyword evidence="2" id="KW-0732">Signal</keyword>
<sequence length="1594" mass="163705" precursor="true">MQGCQTPLWNLRGAASAMTIICLMAASLAHGQTPTSVDPSMIQTGPTGDIVYSTEGSFYSRPNASYSPYGSDYSPSAQAHLRARYNTKSYGQVRGNLDLGTMRVFETPEGVWFVDGQVTLNDESKIGYNVGIGYRYMTLPLFPFSDDTAKIAGISIWSDGTTTINDNFLSQFGVSLEYLGDNWDVRWNSYAALSGTESGEAVGTGDISYVGNFLAAETITGTDEALGVNEFEIARRMGNRDLWFYGGGYGLYGDTTDTTGYKLGARGYLTPDLSVDLGIYDDDVFGTNSKFTVTWFIGRTRDPAYCTPSLATRMRDPVIRNDYVAVRQDNVFGGEILEGDLDGDGEVEPIRVVHVDSSAAAGGDGSFENPLNTLAGIEGTGASPGIVFVHSGSAFTDDAAVLLDGQRMLGEGNDIEHIVSTTDFGDVVLPESSLGAASGAIPTITNSGAQDAITLANNTLEVSNLSIDGGARGIVAPNGNMGVDINHVAISNTTGNGIELTPGVFADDPETTTDELAVRFAPTISDVTFDNIGGNDIDIDATSPEASSVPITEAIAISNVTSTNGQGIGINLSNNVSAVSISDYSNDSGSGPAAILLTSNDGAVSITDATITNQAGMGISLVNSDGSHTFTDVAITDTDGAAMHVSGGEADVTFTGKITQAGLGAVLLVENEHTGSLDFFEMEEDEGVIEATSGAGIVLNNADGVYTFNENVTLNGTTNALDVTNDSEGTLTFLDAEFTDTTGTTIHFDGGEASLSLTGIVSQSNAATTLFVENEHTGTLTFTERETDEGIFDVTNGDGFVFDDADGGYVFNSLVTLDGSGNGADTAIDILNDSDGTFTFADATIVDPSGEAIRVDGGSSTFTFTGDISQNNNVAAVYVTGEHDGTMTFLSRDTDSDVITATNGSGLQFDQADGDYGFIGAVTLDGSAVAADTGVDIIDSDGTFTFSETTIVDPTGTAFNVDGGTADVDFTGSIEQSNNATTVAVTGGHTGSMTFSSIDTDTDVINATNGDGLQFDNADGTYDFDGTVVLDGSSNGADTGIDIINDSDGTFTFLDTTIVDPSGTAFNVVGGSADVSYIGNITQSNNATTVSVTGGHDGTISFTVGGDTDEVINATNGNGLQFDNADGTYRFNSAMVLNGGDAGVDILNGSSGSFTFDNEVEIINPTGDAFVIDSSSADVDFNGTITDNTGYAVRIENNTDGTVTFDGEVTSTGTGILVQNNTGGSFSFNGGADLDTTTNDAVTLASNTGTTISFSSLDINTTSGDGFVATNSEGVSVLGTGNTITTTTGTGLNLNGVEVASAGIAIDSVSVDGAVNGIVMTDVTGGPVVIGATASSQGGGGEIHNTTGDGIVLTNVEDVTLNFVEVMNATGDGIMMTNSNSAQMNVRIADSVVRGSSDQGISLDANGTGVVRLAMTDNTLDSNTNQSINLDINGNASTVHIIASDNNVDTSTTSSEAFNLVAQGASGKTVNLLLDTNSFTNDDGTAAAANILADGNATLNVTAVDNTFVNSDNTPGPAFQATTNAGSARIRLNLDGNTASSGTVAGNDDFYLINNAGTFTVEDLADIETNNTGQVSQTGVIGNDSGNIPQPQQP</sequence>
<dbReference type="Gene3D" id="2.40.160.160">
    <property type="entry name" value="Inverse autotransporter, beta-domain"/>
    <property type="match status" value="1"/>
</dbReference>